<evidence type="ECO:0000256" key="1">
    <source>
        <dbReference type="SAM" id="Phobius"/>
    </source>
</evidence>
<dbReference type="EMBL" id="MGGD01000012">
    <property type="protein sequence ID" value="OGM21375.1"/>
    <property type="molecule type" value="Genomic_DNA"/>
</dbReference>
<evidence type="ECO:0000313" key="3">
    <source>
        <dbReference type="Proteomes" id="UP000176741"/>
    </source>
</evidence>
<sequence length="60" mass="6648">MVAALAWNELIKEFINVYIQPIFGASSGMISLLIYAVFVTLLAVIVTYNLSRVVGNQKED</sequence>
<organism evidence="2 3">
    <name type="scientific">Candidatus Woesebacteria bacterium RIFCSPHIGHO2_01_FULL_38_26b</name>
    <dbReference type="NCBI Taxonomy" id="1802491"/>
    <lineage>
        <taxon>Bacteria</taxon>
        <taxon>Candidatus Woeseibacteriota</taxon>
    </lineage>
</organism>
<feature type="transmembrane region" description="Helical" evidence="1">
    <location>
        <begin position="29"/>
        <end position="50"/>
    </location>
</feature>
<dbReference type="Pfam" id="PF18898">
    <property type="entry name" value="DUF5654"/>
    <property type="match status" value="1"/>
</dbReference>
<name>A0A1F7Y498_9BACT</name>
<comment type="caution">
    <text evidence="2">The sequence shown here is derived from an EMBL/GenBank/DDBJ whole genome shotgun (WGS) entry which is preliminary data.</text>
</comment>
<keyword evidence="1" id="KW-0812">Transmembrane</keyword>
<keyword evidence="1" id="KW-0472">Membrane</keyword>
<gene>
    <name evidence="2" type="ORF">A2771_00830</name>
</gene>
<reference evidence="2 3" key="1">
    <citation type="journal article" date="2016" name="Nat. Commun.">
        <title>Thousands of microbial genomes shed light on interconnected biogeochemical processes in an aquifer system.</title>
        <authorList>
            <person name="Anantharaman K."/>
            <person name="Brown C.T."/>
            <person name="Hug L.A."/>
            <person name="Sharon I."/>
            <person name="Castelle C.J."/>
            <person name="Probst A.J."/>
            <person name="Thomas B.C."/>
            <person name="Singh A."/>
            <person name="Wilkins M.J."/>
            <person name="Karaoz U."/>
            <person name="Brodie E.L."/>
            <person name="Williams K.H."/>
            <person name="Hubbard S.S."/>
            <person name="Banfield J.F."/>
        </authorList>
    </citation>
    <scope>NUCLEOTIDE SEQUENCE [LARGE SCALE GENOMIC DNA]</scope>
</reference>
<dbReference type="Proteomes" id="UP000176741">
    <property type="component" value="Unassembled WGS sequence"/>
</dbReference>
<protein>
    <submittedName>
        <fullName evidence="2">Uncharacterized protein</fullName>
    </submittedName>
</protein>
<dbReference type="AlphaFoldDB" id="A0A1F7Y498"/>
<proteinExistence type="predicted"/>
<evidence type="ECO:0000313" key="2">
    <source>
        <dbReference type="EMBL" id="OGM21375.1"/>
    </source>
</evidence>
<keyword evidence="1" id="KW-1133">Transmembrane helix</keyword>
<dbReference type="InterPro" id="IPR043713">
    <property type="entry name" value="DUF5654"/>
</dbReference>
<accession>A0A1F7Y498</accession>